<feature type="region of interest" description="Disordered" evidence="1">
    <location>
        <begin position="134"/>
        <end position="178"/>
    </location>
</feature>
<feature type="transmembrane region" description="Helical" evidence="2">
    <location>
        <begin position="238"/>
        <end position="258"/>
    </location>
</feature>
<feature type="compositionally biased region" description="Basic residues" evidence="1">
    <location>
        <begin position="29"/>
        <end position="40"/>
    </location>
</feature>
<proteinExistence type="predicted"/>
<organism evidence="3 4">
    <name type="scientific">Periconia macrospinosa</name>
    <dbReference type="NCBI Taxonomy" id="97972"/>
    <lineage>
        <taxon>Eukaryota</taxon>
        <taxon>Fungi</taxon>
        <taxon>Dikarya</taxon>
        <taxon>Ascomycota</taxon>
        <taxon>Pezizomycotina</taxon>
        <taxon>Dothideomycetes</taxon>
        <taxon>Pleosporomycetidae</taxon>
        <taxon>Pleosporales</taxon>
        <taxon>Massarineae</taxon>
        <taxon>Periconiaceae</taxon>
        <taxon>Periconia</taxon>
    </lineage>
</organism>
<feature type="compositionally biased region" description="Basic and acidic residues" evidence="1">
    <location>
        <begin position="161"/>
        <end position="178"/>
    </location>
</feature>
<gene>
    <name evidence="3" type="ORF">DM02DRAFT_655089</name>
</gene>
<dbReference type="AlphaFoldDB" id="A0A2V1DRQ6"/>
<feature type="compositionally biased region" description="Low complexity" evidence="1">
    <location>
        <begin position="66"/>
        <end position="84"/>
    </location>
</feature>
<feature type="compositionally biased region" description="Polar residues" evidence="1">
    <location>
        <begin position="143"/>
        <end position="160"/>
    </location>
</feature>
<evidence type="ECO:0000313" key="3">
    <source>
        <dbReference type="EMBL" id="PVI00847.1"/>
    </source>
</evidence>
<dbReference type="OrthoDB" id="3800254at2759"/>
<feature type="compositionally biased region" description="Basic and acidic residues" evidence="1">
    <location>
        <begin position="1"/>
        <end position="11"/>
    </location>
</feature>
<feature type="transmembrane region" description="Helical" evidence="2">
    <location>
        <begin position="278"/>
        <end position="296"/>
    </location>
</feature>
<evidence type="ECO:0000256" key="2">
    <source>
        <dbReference type="SAM" id="Phobius"/>
    </source>
</evidence>
<keyword evidence="4" id="KW-1185">Reference proteome</keyword>
<dbReference type="Proteomes" id="UP000244855">
    <property type="component" value="Unassembled WGS sequence"/>
</dbReference>
<keyword evidence="2" id="KW-0472">Membrane</keyword>
<evidence type="ECO:0000313" key="4">
    <source>
        <dbReference type="Proteomes" id="UP000244855"/>
    </source>
</evidence>
<sequence>MESYTPERMKDAISTILPSQITPDESPLSRKHTRNVHKRQTSSSSISSLSSSDKENENDVAPTERTPLLNLPQTPNLNNKTPTNSTIRPIASPSPLKNGNFEVEAEFLQAMMVVLEREANMNRNAGLTKHDIKKIVRKEVKKNSQPSTQTDSAGGPSTNDIKGKGKAEDVENVDDETKARAAIRSAITSLEDSKPKTAPSPGLLTEAQRARIRDIVREELAVQQFLSSSPRDKQLHEYINVPAIVGTTLGVVGIVLLKRLADRRPEEMTWALDGAGKAAFGVFGGLVVVKGLLWGLGRWWQRRREGAEGRIMV</sequence>
<keyword evidence="2" id="KW-1133">Transmembrane helix</keyword>
<name>A0A2V1DRQ6_9PLEO</name>
<accession>A0A2V1DRQ6</accession>
<keyword evidence="2" id="KW-0812">Transmembrane</keyword>
<feature type="compositionally biased region" description="Low complexity" evidence="1">
    <location>
        <begin position="42"/>
        <end position="51"/>
    </location>
</feature>
<dbReference type="EMBL" id="KZ805367">
    <property type="protein sequence ID" value="PVI00847.1"/>
    <property type="molecule type" value="Genomic_DNA"/>
</dbReference>
<evidence type="ECO:0000256" key="1">
    <source>
        <dbReference type="SAM" id="MobiDB-lite"/>
    </source>
</evidence>
<reference evidence="3 4" key="1">
    <citation type="journal article" date="2018" name="Sci. Rep.">
        <title>Comparative genomics provides insights into the lifestyle and reveals functional heterogeneity of dark septate endophytic fungi.</title>
        <authorList>
            <person name="Knapp D.G."/>
            <person name="Nemeth J.B."/>
            <person name="Barry K."/>
            <person name="Hainaut M."/>
            <person name="Henrissat B."/>
            <person name="Johnson J."/>
            <person name="Kuo A."/>
            <person name="Lim J.H.P."/>
            <person name="Lipzen A."/>
            <person name="Nolan M."/>
            <person name="Ohm R.A."/>
            <person name="Tamas L."/>
            <person name="Grigoriev I.V."/>
            <person name="Spatafora J.W."/>
            <person name="Nagy L.G."/>
            <person name="Kovacs G.M."/>
        </authorList>
    </citation>
    <scope>NUCLEOTIDE SEQUENCE [LARGE SCALE GENOMIC DNA]</scope>
    <source>
        <strain evidence="3 4">DSE2036</strain>
    </source>
</reference>
<protein>
    <submittedName>
        <fullName evidence="3">Uncharacterized protein</fullName>
    </submittedName>
</protein>
<feature type="region of interest" description="Disordered" evidence="1">
    <location>
        <begin position="1"/>
        <end position="97"/>
    </location>
</feature>